<dbReference type="PANTHER" id="PTHR11266:SF17">
    <property type="entry name" value="PROTEIN MPV17"/>
    <property type="match status" value="1"/>
</dbReference>
<keyword evidence="4 6" id="KW-1133">Transmembrane helix</keyword>
<sequence>MRPLWLGRSISTWLREAPWMSNVCIGTTIGFTADVLTQIVVRKPSSPRDRAQAQGSSRLVVRCPTFIHRLVARARVEKDTPVPLIDLRRSFIFCSFTVVFNTFFFLSLYRRLDALYPPASVTRSQAVVKGFLSWVAANATTPLYFSYVATLSHYFIYHTGRHRLCASEGDYFGRSVEFPVFREGVRRQIHRQLSEDWPDTIKYGLIFWGANWLPMFYYIPPHFRYVYSSCLQVAWSAIMSHVMHRQVGRSQAGRELKSVEA</sequence>
<dbReference type="OrthoDB" id="278158at2759"/>
<feature type="transmembrane region" description="Helical" evidence="6">
    <location>
        <begin position="91"/>
        <end position="111"/>
    </location>
</feature>
<dbReference type="GO" id="GO:0005737">
    <property type="term" value="C:cytoplasm"/>
    <property type="evidence" value="ECO:0007669"/>
    <property type="project" value="TreeGrafter"/>
</dbReference>
<comment type="caution">
    <text evidence="7">The sequence shown here is derived from an EMBL/GenBank/DDBJ whole genome shotgun (WGS) entry which is preliminary data.</text>
</comment>
<evidence type="ECO:0000256" key="6">
    <source>
        <dbReference type="RuleBase" id="RU363053"/>
    </source>
</evidence>
<organism evidence="7 8">
    <name type="scientific">Trypanosoma conorhini</name>
    <dbReference type="NCBI Taxonomy" id="83891"/>
    <lineage>
        <taxon>Eukaryota</taxon>
        <taxon>Discoba</taxon>
        <taxon>Euglenozoa</taxon>
        <taxon>Kinetoplastea</taxon>
        <taxon>Metakinetoplastina</taxon>
        <taxon>Trypanosomatida</taxon>
        <taxon>Trypanosomatidae</taxon>
        <taxon>Trypanosoma</taxon>
    </lineage>
</organism>
<evidence type="ECO:0000256" key="1">
    <source>
        <dbReference type="ARBA" id="ARBA00004141"/>
    </source>
</evidence>
<evidence type="ECO:0000313" key="7">
    <source>
        <dbReference type="EMBL" id="RNF24683.1"/>
    </source>
</evidence>
<comment type="similarity">
    <text evidence="2 6">Belongs to the peroxisomal membrane protein PXMP2/4 family.</text>
</comment>
<evidence type="ECO:0000313" key="8">
    <source>
        <dbReference type="Proteomes" id="UP000284403"/>
    </source>
</evidence>
<keyword evidence="5 6" id="KW-0472">Membrane</keyword>
<dbReference type="GeneID" id="40316053"/>
<dbReference type="AlphaFoldDB" id="A0A422Q3Z9"/>
<dbReference type="GO" id="GO:0016020">
    <property type="term" value="C:membrane"/>
    <property type="evidence" value="ECO:0007669"/>
    <property type="project" value="UniProtKB-SubCell"/>
</dbReference>
<dbReference type="EMBL" id="MKKU01000096">
    <property type="protein sequence ID" value="RNF24683.1"/>
    <property type="molecule type" value="Genomic_DNA"/>
</dbReference>
<dbReference type="Pfam" id="PF04117">
    <property type="entry name" value="Mpv17_PMP22"/>
    <property type="match status" value="1"/>
</dbReference>
<proteinExistence type="inferred from homology"/>
<keyword evidence="8" id="KW-1185">Reference proteome</keyword>
<evidence type="ECO:0000256" key="4">
    <source>
        <dbReference type="ARBA" id="ARBA00022989"/>
    </source>
</evidence>
<accession>A0A422Q3Z9</accession>
<dbReference type="RefSeq" id="XP_029230530.1">
    <property type="nucleotide sequence ID" value="XM_029369368.1"/>
</dbReference>
<feature type="transmembrane region" description="Helical" evidence="6">
    <location>
        <begin position="131"/>
        <end position="157"/>
    </location>
</feature>
<reference evidence="7 8" key="1">
    <citation type="journal article" date="2018" name="BMC Genomics">
        <title>Genomic comparison of Trypanosoma conorhini and Trypanosoma rangeli to Trypanosoma cruzi strains of high and low virulence.</title>
        <authorList>
            <person name="Bradwell K.R."/>
            <person name="Koparde V.N."/>
            <person name="Matveyev A.V."/>
            <person name="Serrano M.G."/>
            <person name="Alves J.M."/>
            <person name="Parikh H."/>
            <person name="Huang B."/>
            <person name="Lee V."/>
            <person name="Espinosa-Alvarez O."/>
            <person name="Ortiz P.A."/>
            <person name="Costa-Martins A.G."/>
            <person name="Teixeira M.M."/>
            <person name="Buck G.A."/>
        </authorList>
    </citation>
    <scope>NUCLEOTIDE SEQUENCE [LARGE SCALE GENOMIC DNA]</scope>
    <source>
        <strain evidence="7 8">025E</strain>
    </source>
</reference>
<keyword evidence="3 6" id="KW-0812">Transmembrane</keyword>
<evidence type="ECO:0000256" key="3">
    <source>
        <dbReference type="ARBA" id="ARBA00022692"/>
    </source>
</evidence>
<dbReference type="InterPro" id="IPR007248">
    <property type="entry name" value="Mpv17_PMP22"/>
</dbReference>
<name>A0A422Q3Z9_9TRYP</name>
<evidence type="ECO:0000256" key="2">
    <source>
        <dbReference type="ARBA" id="ARBA00006824"/>
    </source>
</evidence>
<protein>
    <submittedName>
        <fullName evidence="7">Uncharacterized protein</fullName>
    </submittedName>
</protein>
<gene>
    <name evidence="7" type="ORF">Tco025E_02442</name>
</gene>
<dbReference type="PANTHER" id="PTHR11266">
    <property type="entry name" value="PEROXISOMAL MEMBRANE PROTEIN 2, PXMP2 MPV17"/>
    <property type="match status" value="1"/>
</dbReference>
<dbReference type="Proteomes" id="UP000284403">
    <property type="component" value="Unassembled WGS sequence"/>
</dbReference>
<comment type="subcellular location">
    <subcellularLocation>
        <location evidence="1">Membrane</location>
        <topology evidence="1">Multi-pass membrane protein</topology>
    </subcellularLocation>
</comment>
<evidence type="ECO:0000256" key="5">
    <source>
        <dbReference type="ARBA" id="ARBA00023136"/>
    </source>
</evidence>